<evidence type="ECO:0000256" key="1">
    <source>
        <dbReference type="SAM" id="SignalP"/>
    </source>
</evidence>
<sequence>MMKKTITMLLCLSLLLCGAGLAEEAAASDGAITMQAICEANSFAALTAKYALVGVNIINYDASGAETDSQCFGYGQGGEILFENSDGYSEYYAGADRAYIFDPATNQFSVRVFLDEAELASYKTSYQRLITYNEAETIASANTEEGIVTTQLALDEAAAASYEAALGVENASALAYEYVLDPETLEISQCSASVVADGAQVLLSTVYFTYAGEALTPPEFVESLANPESTRTVTLVYNDVSTEYVIAQDALLRYTVPDGYEAYASADKAPLPDASETGGADETIYLLPIEKIAAEEEPAGAETAE</sequence>
<evidence type="ECO:0000313" key="2">
    <source>
        <dbReference type="EMBL" id="HIS92115.1"/>
    </source>
</evidence>
<comment type="caution">
    <text evidence="2">The sequence shown here is derived from an EMBL/GenBank/DDBJ whole genome shotgun (WGS) entry which is preliminary data.</text>
</comment>
<dbReference type="EMBL" id="DVJN01000076">
    <property type="protein sequence ID" value="HIS92115.1"/>
    <property type="molecule type" value="Genomic_DNA"/>
</dbReference>
<organism evidence="2 3">
    <name type="scientific">Candidatus Alectryocaccomicrobium excrementavium</name>
    <dbReference type="NCBI Taxonomy" id="2840668"/>
    <lineage>
        <taxon>Bacteria</taxon>
        <taxon>Bacillati</taxon>
        <taxon>Bacillota</taxon>
        <taxon>Clostridia</taxon>
        <taxon>Candidatus Alectryocaccomicrobium</taxon>
    </lineage>
</organism>
<feature type="chain" id="PRO_5039304844" evidence="1">
    <location>
        <begin position="23"/>
        <end position="305"/>
    </location>
</feature>
<evidence type="ECO:0000313" key="3">
    <source>
        <dbReference type="Proteomes" id="UP000824140"/>
    </source>
</evidence>
<dbReference type="AlphaFoldDB" id="A0A9D1G096"/>
<proteinExistence type="predicted"/>
<reference evidence="2" key="2">
    <citation type="journal article" date="2021" name="PeerJ">
        <title>Extensive microbial diversity within the chicken gut microbiome revealed by metagenomics and culture.</title>
        <authorList>
            <person name="Gilroy R."/>
            <person name="Ravi A."/>
            <person name="Getino M."/>
            <person name="Pursley I."/>
            <person name="Horton D.L."/>
            <person name="Alikhan N.F."/>
            <person name="Baker D."/>
            <person name="Gharbi K."/>
            <person name="Hall N."/>
            <person name="Watson M."/>
            <person name="Adriaenssens E.M."/>
            <person name="Foster-Nyarko E."/>
            <person name="Jarju S."/>
            <person name="Secka A."/>
            <person name="Antonio M."/>
            <person name="Oren A."/>
            <person name="Chaudhuri R.R."/>
            <person name="La Ragione R."/>
            <person name="Hildebrand F."/>
            <person name="Pallen M.J."/>
        </authorList>
    </citation>
    <scope>NUCLEOTIDE SEQUENCE</scope>
    <source>
        <strain evidence="2">13766</strain>
    </source>
</reference>
<feature type="signal peptide" evidence="1">
    <location>
        <begin position="1"/>
        <end position="22"/>
    </location>
</feature>
<accession>A0A9D1G096</accession>
<name>A0A9D1G096_9FIRM</name>
<dbReference type="Proteomes" id="UP000824140">
    <property type="component" value="Unassembled WGS sequence"/>
</dbReference>
<protein>
    <submittedName>
        <fullName evidence="2">Uncharacterized protein</fullName>
    </submittedName>
</protein>
<keyword evidence="1" id="KW-0732">Signal</keyword>
<gene>
    <name evidence="2" type="ORF">IAA84_03770</name>
</gene>
<reference evidence="2" key="1">
    <citation type="submission" date="2020-10" db="EMBL/GenBank/DDBJ databases">
        <authorList>
            <person name="Gilroy R."/>
        </authorList>
    </citation>
    <scope>NUCLEOTIDE SEQUENCE</scope>
    <source>
        <strain evidence="2">13766</strain>
    </source>
</reference>